<keyword evidence="4" id="KW-0349">Heme</keyword>
<dbReference type="SUPFAM" id="SSF48264">
    <property type="entry name" value="Cytochrome P450"/>
    <property type="match status" value="1"/>
</dbReference>
<comment type="pathway">
    <text evidence="2">Secondary metabolite biosynthesis.</text>
</comment>
<keyword evidence="10" id="KW-1185">Reference proteome</keyword>
<evidence type="ECO:0000256" key="7">
    <source>
        <dbReference type="ARBA" id="ARBA00023004"/>
    </source>
</evidence>
<evidence type="ECO:0000256" key="1">
    <source>
        <dbReference type="ARBA" id="ARBA00001971"/>
    </source>
</evidence>
<dbReference type="Proteomes" id="UP000008370">
    <property type="component" value="Unassembled WGS sequence"/>
</dbReference>
<accession>K5WLN1</accession>
<sequence>MSRVFPSAIFLAPRHLGCMDFAYQRNVGDIDFKFVKQYGRVWRMESPMGMEVLAIADPKASHRRALHHCVHKADSFYIKRVETDEAFLKMMGKGLVWASGTRITYTYTPTASLNHIQLSQKWKDELQSSPYSDGMVYPVNKWFSRVTLDILGETAFDYSFGAIDNKENEVSSAVATMFNDSRLHPSKLDLLFKRTWYMVPQPGLQLMRYIPTKEDKRFRRCRKVIDRVSQQLIDEKREALLAESKSNQDIFSVLVRANELVAQMATLILAGHATTASTLTWMVYELARNQDYQNKMREEIVAARSRLHESAADDVIPLEQPVRTTSGKYVTEIPVAAGQQILFSKRVLSMTGSLPEVWGKDADVWNPMRFVDGDLEKQSGIGLYANLLILFFSIAEALAIIVELVEHFRFEPTEDTAKVIRLPSGLMSALTVGKEHEGPQMLVKVSSVL</sequence>
<keyword evidence="7" id="KW-0408">Iron</keyword>
<organism evidence="9 10">
    <name type="scientific">Phanerochaete carnosa (strain HHB-10118-sp)</name>
    <name type="common">White-rot fungus</name>
    <name type="synonym">Peniophora carnosa</name>
    <dbReference type="NCBI Taxonomy" id="650164"/>
    <lineage>
        <taxon>Eukaryota</taxon>
        <taxon>Fungi</taxon>
        <taxon>Dikarya</taxon>
        <taxon>Basidiomycota</taxon>
        <taxon>Agaricomycotina</taxon>
        <taxon>Agaricomycetes</taxon>
        <taxon>Polyporales</taxon>
        <taxon>Phanerochaetaceae</taxon>
        <taxon>Phanerochaete</taxon>
    </lineage>
</organism>
<dbReference type="GO" id="GO:0020037">
    <property type="term" value="F:heme binding"/>
    <property type="evidence" value="ECO:0007669"/>
    <property type="project" value="InterPro"/>
</dbReference>
<evidence type="ECO:0008006" key="11">
    <source>
        <dbReference type="Google" id="ProtNLM"/>
    </source>
</evidence>
<dbReference type="InParanoid" id="K5WLN1"/>
<evidence type="ECO:0000256" key="2">
    <source>
        <dbReference type="ARBA" id="ARBA00005179"/>
    </source>
</evidence>
<dbReference type="Gene3D" id="1.10.630.10">
    <property type="entry name" value="Cytochrome P450"/>
    <property type="match status" value="1"/>
</dbReference>
<comment type="cofactor">
    <cofactor evidence="1">
        <name>heme</name>
        <dbReference type="ChEBI" id="CHEBI:30413"/>
    </cofactor>
</comment>
<keyword evidence="8" id="KW-0503">Monooxygenase</keyword>
<evidence type="ECO:0000256" key="8">
    <source>
        <dbReference type="ARBA" id="ARBA00023033"/>
    </source>
</evidence>
<evidence type="ECO:0000313" key="10">
    <source>
        <dbReference type="Proteomes" id="UP000008370"/>
    </source>
</evidence>
<evidence type="ECO:0000256" key="6">
    <source>
        <dbReference type="ARBA" id="ARBA00023002"/>
    </source>
</evidence>
<dbReference type="InterPro" id="IPR050121">
    <property type="entry name" value="Cytochrome_P450_monoxygenase"/>
</dbReference>
<dbReference type="GO" id="GO:0005506">
    <property type="term" value="F:iron ion binding"/>
    <property type="evidence" value="ECO:0007669"/>
    <property type="project" value="InterPro"/>
</dbReference>
<keyword evidence="5" id="KW-0479">Metal-binding</keyword>
<comment type="similarity">
    <text evidence="3">Belongs to the cytochrome P450 family.</text>
</comment>
<keyword evidence="6" id="KW-0560">Oxidoreductase</keyword>
<dbReference type="Pfam" id="PF00067">
    <property type="entry name" value="p450"/>
    <property type="match status" value="1"/>
</dbReference>
<dbReference type="OrthoDB" id="1470350at2759"/>
<evidence type="ECO:0000256" key="3">
    <source>
        <dbReference type="ARBA" id="ARBA00010617"/>
    </source>
</evidence>
<dbReference type="EMBL" id="JH930477">
    <property type="protein sequence ID" value="EKM51202.1"/>
    <property type="molecule type" value="Genomic_DNA"/>
</dbReference>
<gene>
    <name evidence="9" type="ORF">PHACADRAFT_165799</name>
</gene>
<evidence type="ECO:0000256" key="4">
    <source>
        <dbReference type="ARBA" id="ARBA00022617"/>
    </source>
</evidence>
<dbReference type="HOGENOM" id="CLU_001570_5_11_1"/>
<dbReference type="RefSeq" id="XP_007400354.1">
    <property type="nucleotide sequence ID" value="XM_007400292.1"/>
</dbReference>
<name>K5WLN1_PHACS</name>
<dbReference type="InterPro" id="IPR001128">
    <property type="entry name" value="Cyt_P450"/>
</dbReference>
<dbReference type="GO" id="GO:0016705">
    <property type="term" value="F:oxidoreductase activity, acting on paired donors, with incorporation or reduction of molecular oxygen"/>
    <property type="evidence" value="ECO:0007669"/>
    <property type="project" value="InterPro"/>
</dbReference>
<dbReference type="GeneID" id="18909324"/>
<dbReference type="KEGG" id="pco:PHACADRAFT_165799"/>
<protein>
    <recommendedName>
        <fullName evidence="11">Cytochrome P450</fullName>
    </recommendedName>
</protein>
<reference evidence="9 10" key="1">
    <citation type="journal article" date="2012" name="BMC Genomics">
        <title>Comparative genomics of the white-rot fungi, Phanerochaete carnosa and P. chrysosporium, to elucidate the genetic basis of the distinct wood types they colonize.</title>
        <authorList>
            <person name="Suzuki H."/>
            <person name="MacDonald J."/>
            <person name="Syed K."/>
            <person name="Salamov A."/>
            <person name="Hori C."/>
            <person name="Aerts A."/>
            <person name="Henrissat B."/>
            <person name="Wiebenga A."/>
            <person name="vanKuyk P.A."/>
            <person name="Barry K."/>
            <person name="Lindquist E."/>
            <person name="LaButti K."/>
            <person name="Lapidus A."/>
            <person name="Lucas S."/>
            <person name="Coutinho P."/>
            <person name="Gong Y."/>
            <person name="Samejima M."/>
            <person name="Mahadevan R."/>
            <person name="Abou-Zaid M."/>
            <person name="de Vries R.P."/>
            <person name="Igarashi K."/>
            <person name="Yadav J.S."/>
            <person name="Grigoriev I.V."/>
            <person name="Master E.R."/>
        </authorList>
    </citation>
    <scope>NUCLEOTIDE SEQUENCE [LARGE SCALE GENOMIC DNA]</scope>
    <source>
        <strain evidence="9 10">HHB-10118-sp</strain>
    </source>
</reference>
<evidence type="ECO:0000313" key="9">
    <source>
        <dbReference type="EMBL" id="EKM51202.1"/>
    </source>
</evidence>
<proteinExistence type="inferred from homology"/>
<dbReference type="PANTHER" id="PTHR24305">
    <property type="entry name" value="CYTOCHROME P450"/>
    <property type="match status" value="1"/>
</dbReference>
<dbReference type="PANTHER" id="PTHR24305:SF166">
    <property type="entry name" value="CYTOCHROME P450 12A4, MITOCHONDRIAL-RELATED"/>
    <property type="match status" value="1"/>
</dbReference>
<dbReference type="InterPro" id="IPR036396">
    <property type="entry name" value="Cyt_P450_sf"/>
</dbReference>
<dbReference type="AlphaFoldDB" id="K5WLN1"/>
<dbReference type="GO" id="GO:0004497">
    <property type="term" value="F:monooxygenase activity"/>
    <property type="evidence" value="ECO:0007669"/>
    <property type="project" value="UniProtKB-KW"/>
</dbReference>
<evidence type="ECO:0000256" key="5">
    <source>
        <dbReference type="ARBA" id="ARBA00022723"/>
    </source>
</evidence>